<organism evidence="1 2">
    <name type="scientific">Ridgeia piscesae</name>
    <name type="common">Tubeworm</name>
    <dbReference type="NCBI Taxonomy" id="27915"/>
    <lineage>
        <taxon>Eukaryota</taxon>
        <taxon>Metazoa</taxon>
        <taxon>Spiralia</taxon>
        <taxon>Lophotrochozoa</taxon>
        <taxon>Annelida</taxon>
        <taxon>Polychaeta</taxon>
        <taxon>Sedentaria</taxon>
        <taxon>Canalipalpata</taxon>
        <taxon>Sabellida</taxon>
        <taxon>Siboglinidae</taxon>
        <taxon>Ridgeia</taxon>
    </lineage>
</organism>
<reference evidence="1" key="1">
    <citation type="journal article" date="2023" name="Mol. Biol. Evol.">
        <title>Third-Generation Sequencing Reveals the Adaptive Role of the Epigenome in Three Deep-Sea Polychaetes.</title>
        <authorList>
            <person name="Perez M."/>
            <person name="Aroh O."/>
            <person name="Sun Y."/>
            <person name="Lan Y."/>
            <person name="Juniper S.K."/>
            <person name="Young C.R."/>
            <person name="Angers B."/>
            <person name="Qian P.Y."/>
        </authorList>
    </citation>
    <scope>NUCLEOTIDE SEQUENCE</scope>
    <source>
        <strain evidence="1">R07B-5</strain>
    </source>
</reference>
<dbReference type="AlphaFoldDB" id="A0AAD9UIJ3"/>
<accession>A0AAD9UIJ3</accession>
<comment type="caution">
    <text evidence="1">The sequence shown here is derived from an EMBL/GenBank/DDBJ whole genome shotgun (WGS) entry which is preliminary data.</text>
</comment>
<proteinExistence type="predicted"/>
<keyword evidence="2" id="KW-1185">Reference proteome</keyword>
<evidence type="ECO:0000313" key="1">
    <source>
        <dbReference type="EMBL" id="KAK2190527.1"/>
    </source>
</evidence>
<sequence>MLTSVSDVAIVNELIFICWLCDFHFVLCCWCLDGVDAHRMLCMFSRCAGNDIAIRVAVLLRSQTTVGSCHCFSTPLYSTLCLYVCVSITTSTSIVSTTFSHFEGPSCPAFNEQVTKIRAGIIECERVLLITVIICGVVG</sequence>
<dbReference type="Proteomes" id="UP001209878">
    <property type="component" value="Unassembled WGS sequence"/>
</dbReference>
<dbReference type="EMBL" id="JAODUO010000077">
    <property type="protein sequence ID" value="KAK2190527.1"/>
    <property type="molecule type" value="Genomic_DNA"/>
</dbReference>
<name>A0AAD9UIJ3_RIDPI</name>
<evidence type="ECO:0000313" key="2">
    <source>
        <dbReference type="Proteomes" id="UP001209878"/>
    </source>
</evidence>
<gene>
    <name evidence="1" type="ORF">NP493_77g03065</name>
</gene>
<protein>
    <submittedName>
        <fullName evidence="1">Uncharacterized protein</fullName>
    </submittedName>
</protein>